<comment type="catalytic activity">
    <reaction evidence="13 14">
        <text>di-trans,octa-cis-undecaprenyl diphosphate + H2O = di-trans,octa-cis-undecaprenyl phosphate + phosphate + H(+)</text>
        <dbReference type="Rhea" id="RHEA:28094"/>
        <dbReference type="ChEBI" id="CHEBI:15377"/>
        <dbReference type="ChEBI" id="CHEBI:15378"/>
        <dbReference type="ChEBI" id="CHEBI:43474"/>
        <dbReference type="ChEBI" id="CHEBI:58405"/>
        <dbReference type="ChEBI" id="CHEBI:60392"/>
        <dbReference type="EC" id="3.6.1.27"/>
    </reaction>
</comment>
<keyword evidence="7 14" id="KW-0378">Hydrolase</keyword>
<evidence type="ECO:0000313" key="16">
    <source>
        <dbReference type="Proteomes" id="UP000256779"/>
    </source>
</evidence>
<dbReference type="PANTHER" id="PTHR30622">
    <property type="entry name" value="UNDECAPRENYL-DIPHOSPHATASE"/>
    <property type="match status" value="1"/>
</dbReference>
<dbReference type="EMBL" id="QREG01000004">
    <property type="protein sequence ID" value="REE01277.1"/>
    <property type="molecule type" value="Genomic_DNA"/>
</dbReference>
<keyword evidence="8 14" id="KW-1133">Transmembrane helix</keyword>
<dbReference type="GO" id="GO:0009252">
    <property type="term" value="P:peptidoglycan biosynthetic process"/>
    <property type="evidence" value="ECO:0007669"/>
    <property type="project" value="UniProtKB-KW"/>
</dbReference>
<feature type="transmembrane region" description="Helical" evidence="14">
    <location>
        <begin position="179"/>
        <end position="197"/>
    </location>
</feature>
<organism evidence="15 16">
    <name type="scientific">Marinoscillum furvescens DSM 4134</name>
    <dbReference type="NCBI Taxonomy" id="1122208"/>
    <lineage>
        <taxon>Bacteria</taxon>
        <taxon>Pseudomonadati</taxon>
        <taxon>Bacteroidota</taxon>
        <taxon>Cytophagia</taxon>
        <taxon>Cytophagales</taxon>
        <taxon>Reichenbachiellaceae</taxon>
        <taxon>Marinoscillum</taxon>
    </lineage>
</organism>
<dbReference type="GO" id="GO:0046677">
    <property type="term" value="P:response to antibiotic"/>
    <property type="evidence" value="ECO:0007669"/>
    <property type="project" value="UniProtKB-UniRule"/>
</dbReference>
<feature type="transmembrane region" description="Helical" evidence="14">
    <location>
        <begin position="107"/>
        <end position="128"/>
    </location>
</feature>
<keyword evidence="14" id="KW-0573">Peptidoglycan synthesis</keyword>
<dbReference type="OrthoDB" id="9808289at2"/>
<keyword evidence="14" id="KW-0133">Cell shape</keyword>
<evidence type="ECO:0000256" key="7">
    <source>
        <dbReference type="ARBA" id="ARBA00022801"/>
    </source>
</evidence>
<dbReference type="HAMAP" id="MF_01006">
    <property type="entry name" value="Undec_diphosphatase"/>
    <property type="match status" value="1"/>
</dbReference>
<evidence type="ECO:0000256" key="12">
    <source>
        <dbReference type="ARBA" id="ARBA00032932"/>
    </source>
</evidence>
<proteinExistence type="inferred from homology"/>
<evidence type="ECO:0000256" key="5">
    <source>
        <dbReference type="ARBA" id="ARBA00022475"/>
    </source>
</evidence>
<keyword evidence="6 14" id="KW-0812">Transmembrane</keyword>
<evidence type="ECO:0000256" key="3">
    <source>
        <dbReference type="ARBA" id="ARBA00012374"/>
    </source>
</evidence>
<dbReference type="InterPro" id="IPR003824">
    <property type="entry name" value="UppP"/>
</dbReference>
<comment type="caution">
    <text evidence="15">The sequence shown here is derived from an EMBL/GenBank/DDBJ whole genome shotgun (WGS) entry which is preliminary data.</text>
</comment>
<evidence type="ECO:0000256" key="14">
    <source>
        <dbReference type="HAMAP-Rule" id="MF_01006"/>
    </source>
</evidence>
<feature type="transmembrane region" description="Helical" evidence="14">
    <location>
        <begin position="140"/>
        <end position="159"/>
    </location>
</feature>
<evidence type="ECO:0000256" key="4">
    <source>
        <dbReference type="ARBA" id="ARBA00021581"/>
    </source>
</evidence>
<dbReference type="GO" id="GO:0008360">
    <property type="term" value="P:regulation of cell shape"/>
    <property type="evidence" value="ECO:0007669"/>
    <property type="project" value="UniProtKB-KW"/>
</dbReference>
<comment type="similarity">
    <text evidence="2 14">Belongs to the UppP family.</text>
</comment>
<dbReference type="PANTHER" id="PTHR30622:SF2">
    <property type="entry name" value="UNDECAPRENYL-DIPHOSPHATASE"/>
    <property type="match status" value="1"/>
</dbReference>
<comment type="subcellular location">
    <subcellularLocation>
        <location evidence="1 14">Cell membrane</location>
        <topology evidence="1 14">Multi-pass membrane protein</topology>
    </subcellularLocation>
</comment>
<gene>
    <name evidence="14" type="primary">uppP</name>
    <name evidence="15" type="ORF">C7460_104297</name>
</gene>
<keyword evidence="9 14" id="KW-0472">Membrane</keyword>
<protein>
    <recommendedName>
        <fullName evidence="4 14">Undecaprenyl-diphosphatase</fullName>
        <ecNumber evidence="3 14">3.6.1.27</ecNumber>
    </recommendedName>
    <alternativeName>
        <fullName evidence="12 14">Bacitracin resistance protein</fullName>
    </alternativeName>
    <alternativeName>
        <fullName evidence="11 14">Undecaprenyl pyrophosphate phosphatase</fullName>
    </alternativeName>
</protein>
<evidence type="ECO:0000256" key="2">
    <source>
        <dbReference type="ARBA" id="ARBA00010621"/>
    </source>
</evidence>
<evidence type="ECO:0000256" key="13">
    <source>
        <dbReference type="ARBA" id="ARBA00047594"/>
    </source>
</evidence>
<dbReference type="AlphaFoldDB" id="A0A3D9L8S2"/>
<keyword evidence="14" id="KW-0961">Cell wall biogenesis/degradation</keyword>
<keyword evidence="5 14" id="KW-1003">Cell membrane</keyword>
<dbReference type="EC" id="3.6.1.27" evidence="3 14"/>
<comment type="function">
    <text evidence="14">Catalyzes the dephosphorylation of undecaprenyl diphosphate (UPP). Confers resistance to bacitracin.</text>
</comment>
<feature type="transmembrane region" description="Helical" evidence="14">
    <location>
        <begin position="209"/>
        <end position="232"/>
    </location>
</feature>
<evidence type="ECO:0000313" key="15">
    <source>
        <dbReference type="EMBL" id="REE01277.1"/>
    </source>
</evidence>
<feature type="transmembrane region" description="Helical" evidence="14">
    <location>
        <begin position="42"/>
        <end position="60"/>
    </location>
</feature>
<dbReference type="GO" id="GO:0050380">
    <property type="term" value="F:undecaprenyl-diphosphatase activity"/>
    <property type="evidence" value="ECO:0007669"/>
    <property type="project" value="UniProtKB-UniRule"/>
</dbReference>
<evidence type="ECO:0000256" key="11">
    <source>
        <dbReference type="ARBA" id="ARBA00032707"/>
    </source>
</evidence>
<dbReference type="Proteomes" id="UP000256779">
    <property type="component" value="Unassembled WGS sequence"/>
</dbReference>
<evidence type="ECO:0000256" key="6">
    <source>
        <dbReference type="ARBA" id="ARBA00022692"/>
    </source>
</evidence>
<comment type="miscellaneous">
    <text evidence="14">Bacitracin is thought to be involved in the inhibition of peptidoglycan synthesis by sequestering undecaprenyl diphosphate, thereby reducing the pool of lipid carrier available.</text>
</comment>
<name>A0A3D9L8S2_MARFU</name>
<evidence type="ECO:0000256" key="1">
    <source>
        <dbReference type="ARBA" id="ARBA00004651"/>
    </source>
</evidence>
<feature type="transmembrane region" description="Helical" evidence="14">
    <location>
        <begin position="80"/>
        <end position="100"/>
    </location>
</feature>
<dbReference type="GO" id="GO:0005886">
    <property type="term" value="C:plasma membrane"/>
    <property type="evidence" value="ECO:0007669"/>
    <property type="project" value="UniProtKB-SubCell"/>
</dbReference>
<evidence type="ECO:0000256" key="8">
    <source>
        <dbReference type="ARBA" id="ARBA00022989"/>
    </source>
</evidence>
<evidence type="ECO:0000256" key="9">
    <source>
        <dbReference type="ARBA" id="ARBA00023136"/>
    </source>
</evidence>
<evidence type="ECO:0000256" key="10">
    <source>
        <dbReference type="ARBA" id="ARBA00023251"/>
    </source>
</evidence>
<accession>A0A3D9L8S2</accession>
<feature type="transmembrane region" description="Helical" evidence="14">
    <location>
        <begin position="244"/>
        <end position="264"/>
    </location>
</feature>
<dbReference type="GO" id="GO:0071555">
    <property type="term" value="P:cell wall organization"/>
    <property type="evidence" value="ECO:0007669"/>
    <property type="project" value="UniProtKB-KW"/>
</dbReference>
<keyword evidence="16" id="KW-1185">Reference proteome</keyword>
<sequence>MTWLEALILGIIQGLTEFLPVSSSGHLEIGSVLLGVQSEDNLLFAVVVHAATALSTIVVFRKDIGELLQGLLSFQWNESWQFAFKILISMIPVGIIGVFFEDQITSLFTGNLVLVGSMLLITSALLFFTYFKKSNEKPVGWFHAFIIGLAQSIAILPGISRSGATIATALLLGVEKNKATRFSFLMVLVPILGASALKLKDYLEAPEAHAGLSGVAIVIGFVAAFAAGYAACKWMVGIVRKGKLTYFAVYCLIVGLIAILGQIWM</sequence>
<dbReference type="Pfam" id="PF02673">
    <property type="entry name" value="BacA"/>
    <property type="match status" value="1"/>
</dbReference>
<reference evidence="15 16" key="1">
    <citation type="submission" date="2018-07" db="EMBL/GenBank/DDBJ databases">
        <title>Genomic Encyclopedia of Type Strains, Phase IV (KMG-IV): sequencing the most valuable type-strain genomes for metagenomic binning, comparative biology and taxonomic classification.</title>
        <authorList>
            <person name="Goeker M."/>
        </authorList>
    </citation>
    <scope>NUCLEOTIDE SEQUENCE [LARGE SCALE GENOMIC DNA]</scope>
    <source>
        <strain evidence="15 16">DSM 4134</strain>
    </source>
</reference>
<keyword evidence="10 14" id="KW-0046">Antibiotic resistance</keyword>
<dbReference type="RefSeq" id="WP_115867349.1">
    <property type="nucleotide sequence ID" value="NZ_QREG01000004.1"/>
</dbReference>